<organism evidence="2 3">
    <name type="scientific">Ridgeia piscesae</name>
    <name type="common">Tubeworm</name>
    <dbReference type="NCBI Taxonomy" id="27915"/>
    <lineage>
        <taxon>Eukaryota</taxon>
        <taxon>Metazoa</taxon>
        <taxon>Spiralia</taxon>
        <taxon>Lophotrochozoa</taxon>
        <taxon>Annelida</taxon>
        <taxon>Polychaeta</taxon>
        <taxon>Sedentaria</taxon>
        <taxon>Canalipalpata</taxon>
        <taxon>Sabellida</taxon>
        <taxon>Siboglinidae</taxon>
        <taxon>Ridgeia</taxon>
    </lineage>
</organism>
<dbReference type="Proteomes" id="UP001209878">
    <property type="component" value="Unassembled WGS sequence"/>
</dbReference>
<evidence type="ECO:0000313" key="2">
    <source>
        <dbReference type="EMBL" id="KAK2174115.1"/>
    </source>
</evidence>
<evidence type="ECO:0000313" key="3">
    <source>
        <dbReference type="Proteomes" id="UP001209878"/>
    </source>
</evidence>
<accession>A0AAD9NL71</accession>
<comment type="caution">
    <text evidence="2">The sequence shown here is derived from an EMBL/GenBank/DDBJ whole genome shotgun (WGS) entry which is preliminary data.</text>
</comment>
<keyword evidence="1" id="KW-1133">Transmembrane helix</keyword>
<sequence>MVSFICRVLLSGSLSTMFAPSEAVMWCSVVAWSVRLDSLMRLVYLSFLMLCASFLCSSSRVLAVSLSPPPQYTQFLHDILCTSSPCSCSATLSYQCTSMPGSEAVTIPYFFKL</sequence>
<dbReference type="AlphaFoldDB" id="A0AAD9NL71"/>
<evidence type="ECO:0000256" key="1">
    <source>
        <dbReference type="SAM" id="Phobius"/>
    </source>
</evidence>
<keyword evidence="1" id="KW-0472">Membrane</keyword>
<keyword evidence="1" id="KW-0812">Transmembrane</keyword>
<protein>
    <submittedName>
        <fullName evidence="2">Uncharacterized protein</fullName>
    </submittedName>
</protein>
<feature type="transmembrane region" description="Helical" evidence="1">
    <location>
        <begin position="39"/>
        <end position="57"/>
    </location>
</feature>
<gene>
    <name evidence="2" type="ORF">NP493_829g01084</name>
</gene>
<name>A0AAD9NL71_RIDPI</name>
<proteinExistence type="predicted"/>
<keyword evidence="3" id="KW-1185">Reference proteome</keyword>
<dbReference type="EMBL" id="JAODUO010000828">
    <property type="protein sequence ID" value="KAK2174115.1"/>
    <property type="molecule type" value="Genomic_DNA"/>
</dbReference>
<reference evidence="2" key="1">
    <citation type="journal article" date="2023" name="Mol. Biol. Evol.">
        <title>Third-Generation Sequencing Reveals the Adaptive Role of the Epigenome in Three Deep-Sea Polychaetes.</title>
        <authorList>
            <person name="Perez M."/>
            <person name="Aroh O."/>
            <person name="Sun Y."/>
            <person name="Lan Y."/>
            <person name="Juniper S.K."/>
            <person name="Young C.R."/>
            <person name="Angers B."/>
            <person name="Qian P.Y."/>
        </authorList>
    </citation>
    <scope>NUCLEOTIDE SEQUENCE</scope>
    <source>
        <strain evidence="2">R07B-5</strain>
    </source>
</reference>